<evidence type="ECO:0000313" key="10">
    <source>
        <dbReference type="Proteomes" id="UP000799438"/>
    </source>
</evidence>
<dbReference type="RefSeq" id="XP_033402398.1">
    <property type="nucleotide sequence ID" value="XM_033541674.1"/>
</dbReference>
<keyword evidence="10" id="KW-1185">Reference proteome</keyword>
<dbReference type="PANTHER" id="PTHR46622:SF1">
    <property type="entry name" value="DNA-DEPENDENT METALLOPROTEASE WSS1"/>
    <property type="match status" value="1"/>
</dbReference>
<evidence type="ECO:0000256" key="1">
    <source>
        <dbReference type="ARBA" id="ARBA00022723"/>
    </source>
</evidence>
<dbReference type="OrthoDB" id="261960at2759"/>
<reference evidence="9" key="1">
    <citation type="journal article" date="2020" name="Stud. Mycol.">
        <title>101 Dothideomycetes genomes: a test case for predicting lifestyles and emergence of pathogens.</title>
        <authorList>
            <person name="Haridas S."/>
            <person name="Albert R."/>
            <person name="Binder M."/>
            <person name="Bloem J."/>
            <person name="Labutti K."/>
            <person name="Salamov A."/>
            <person name="Andreopoulos B."/>
            <person name="Baker S."/>
            <person name="Barry K."/>
            <person name="Bills G."/>
            <person name="Bluhm B."/>
            <person name="Cannon C."/>
            <person name="Castanera R."/>
            <person name="Culley D."/>
            <person name="Daum C."/>
            <person name="Ezra D."/>
            <person name="Gonzalez J."/>
            <person name="Henrissat B."/>
            <person name="Kuo A."/>
            <person name="Liang C."/>
            <person name="Lipzen A."/>
            <person name="Lutzoni F."/>
            <person name="Magnuson J."/>
            <person name="Mondo S."/>
            <person name="Nolan M."/>
            <person name="Ohm R."/>
            <person name="Pangilinan J."/>
            <person name="Park H.-J."/>
            <person name="Ramirez L."/>
            <person name="Alfaro M."/>
            <person name="Sun H."/>
            <person name="Tritt A."/>
            <person name="Yoshinaga Y."/>
            <person name="Zwiers L.-H."/>
            <person name="Turgeon B."/>
            <person name="Goodwin S."/>
            <person name="Spatafora J."/>
            <person name="Crous P."/>
            <person name="Grigoriev I."/>
        </authorList>
    </citation>
    <scope>NUCLEOTIDE SEQUENCE</scope>
    <source>
        <strain evidence="9">CBS 121167</strain>
    </source>
</reference>
<dbReference type="GeneID" id="54299171"/>
<proteinExistence type="predicted"/>
<feature type="region of interest" description="Disordered" evidence="6">
    <location>
        <begin position="260"/>
        <end position="343"/>
    </location>
</feature>
<evidence type="ECO:0000256" key="6">
    <source>
        <dbReference type="SAM" id="MobiDB-lite"/>
    </source>
</evidence>
<dbReference type="InterPro" id="IPR013536">
    <property type="entry name" value="WLM_dom"/>
</dbReference>
<name>A0A6A6BRG6_9PEZI</name>
<feature type="domain" description="RanBP2-type" evidence="7">
    <location>
        <begin position="347"/>
        <end position="376"/>
    </location>
</feature>
<dbReference type="Proteomes" id="UP000799438">
    <property type="component" value="Unassembled WGS sequence"/>
</dbReference>
<dbReference type="SUPFAM" id="SSF90209">
    <property type="entry name" value="Ran binding protein zinc finger-like"/>
    <property type="match status" value="1"/>
</dbReference>
<dbReference type="PROSITE" id="PS01358">
    <property type="entry name" value="ZF_RANBP2_1"/>
    <property type="match status" value="1"/>
</dbReference>
<feature type="compositionally biased region" description="Polar residues" evidence="6">
    <location>
        <begin position="297"/>
        <end position="307"/>
    </location>
</feature>
<keyword evidence="3" id="KW-0862">Zinc</keyword>
<dbReference type="InterPro" id="IPR036443">
    <property type="entry name" value="Znf_RanBP2_sf"/>
</dbReference>
<keyword evidence="5" id="KW-0175">Coiled coil</keyword>
<evidence type="ECO:0000256" key="5">
    <source>
        <dbReference type="SAM" id="Coils"/>
    </source>
</evidence>
<dbReference type="GO" id="GO:0008237">
    <property type="term" value="F:metallopeptidase activity"/>
    <property type="evidence" value="ECO:0007669"/>
    <property type="project" value="TreeGrafter"/>
</dbReference>
<protein>
    <recommendedName>
        <fullName evidence="11">WLM domain-containing protein</fullName>
    </recommendedName>
</protein>
<organism evidence="9 10">
    <name type="scientific">Aplosporella prunicola CBS 121167</name>
    <dbReference type="NCBI Taxonomy" id="1176127"/>
    <lineage>
        <taxon>Eukaryota</taxon>
        <taxon>Fungi</taxon>
        <taxon>Dikarya</taxon>
        <taxon>Ascomycota</taxon>
        <taxon>Pezizomycotina</taxon>
        <taxon>Dothideomycetes</taxon>
        <taxon>Dothideomycetes incertae sedis</taxon>
        <taxon>Botryosphaeriales</taxon>
        <taxon>Aplosporellaceae</taxon>
        <taxon>Aplosporella</taxon>
    </lineage>
</organism>
<feature type="compositionally biased region" description="Polar residues" evidence="6">
    <location>
        <begin position="319"/>
        <end position="330"/>
    </location>
</feature>
<feature type="domain" description="WLM" evidence="8">
    <location>
        <begin position="1"/>
        <end position="195"/>
    </location>
</feature>
<dbReference type="PROSITE" id="PS51397">
    <property type="entry name" value="WLM"/>
    <property type="match status" value="1"/>
</dbReference>
<evidence type="ECO:0000259" key="8">
    <source>
        <dbReference type="PROSITE" id="PS51397"/>
    </source>
</evidence>
<keyword evidence="2 4" id="KW-0863">Zinc-finger</keyword>
<dbReference type="InterPro" id="IPR053000">
    <property type="entry name" value="WSS1-like_metalloprotease"/>
</dbReference>
<dbReference type="GO" id="GO:0008270">
    <property type="term" value="F:zinc ion binding"/>
    <property type="evidence" value="ECO:0007669"/>
    <property type="project" value="UniProtKB-KW"/>
</dbReference>
<evidence type="ECO:0000313" key="9">
    <source>
        <dbReference type="EMBL" id="KAF2146689.1"/>
    </source>
</evidence>
<feature type="compositionally biased region" description="Pro residues" evidence="6">
    <location>
        <begin position="377"/>
        <end position="389"/>
    </location>
</feature>
<dbReference type="GO" id="GO:0006281">
    <property type="term" value="P:DNA repair"/>
    <property type="evidence" value="ECO:0007669"/>
    <property type="project" value="TreeGrafter"/>
</dbReference>
<evidence type="ECO:0000256" key="3">
    <source>
        <dbReference type="ARBA" id="ARBA00022833"/>
    </source>
</evidence>
<accession>A0A6A6BRG6</accession>
<dbReference type="InterPro" id="IPR001876">
    <property type="entry name" value="Znf_RanBP2"/>
</dbReference>
<dbReference type="Pfam" id="PF08325">
    <property type="entry name" value="WLM"/>
    <property type="match status" value="1"/>
</dbReference>
<feature type="coiled-coil region" evidence="5">
    <location>
        <begin position="228"/>
        <end position="255"/>
    </location>
</feature>
<evidence type="ECO:0000256" key="2">
    <source>
        <dbReference type="ARBA" id="ARBA00022771"/>
    </source>
</evidence>
<evidence type="ECO:0008006" key="11">
    <source>
        <dbReference type="Google" id="ProtNLM"/>
    </source>
</evidence>
<evidence type="ECO:0000259" key="7">
    <source>
        <dbReference type="PROSITE" id="PS50199"/>
    </source>
</evidence>
<keyword evidence="1" id="KW-0479">Metal-binding</keyword>
<evidence type="ECO:0000256" key="4">
    <source>
        <dbReference type="PROSITE-ProRule" id="PRU00322"/>
    </source>
</evidence>
<dbReference type="PROSITE" id="PS50199">
    <property type="entry name" value="ZF_RANBP2_2"/>
    <property type="match status" value="1"/>
</dbReference>
<feature type="region of interest" description="Disordered" evidence="6">
    <location>
        <begin position="377"/>
        <end position="407"/>
    </location>
</feature>
<dbReference type="GO" id="GO:0005634">
    <property type="term" value="C:nucleus"/>
    <property type="evidence" value="ECO:0007669"/>
    <property type="project" value="TreeGrafter"/>
</dbReference>
<gene>
    <name evidence="9" type="ORF">K452DRAFT_294238</name>
</gene>
<dbReference type="AlphaFoldDB" id="A0A6A6BRG6"/>
<sequence length="440" mass="48598">MREIDPLFTEYEQIRGLPKEKEALEILRKIASLVKPIMRKRNWRVHTLCEFLPNDAALLGLNINHTQRICVRLRHTHDPKQFVHDDMIIDTLLHELSHVIWGDHDVRFNALWDELRSEYHALKAQGYSGEGFLSEGHQLGGKRVPLQEARRQARVAAEKRRTLQAGSGQRLGGAAARPDADIRQVIAAAAENRNKITKGCASGTRGAERMAEEARRLGFRTKAEMDDADQLAIAIALMEDEKEAEEKEMRELGAMQSEGLTWSPERGLEAQPPPQPPRPKKPSRSSTAPASHIPVAQGSQSRPTSTPRPGKPVSRLVAQRSSTTPSNQAGTELIDLTRSSPEPALPDTGHWTCEICTLVNETQHLCCDACGIERPSPPAPRATPRPAPQHPNRGSAPPPPPKPAARPAVRSLGWTCSRCGAFMEHSWWTCSACGTMKATS</sequence>
<dbReference type="Gene3D" id="4.10.1060.10">
    <property type="entry name" value="Zinc finger, RanBP2-type"/>
    <property type="match status" value="1"/>
</dbReference>
<dbReference type="PANTHER" id="PTHR46622">
    <property type="entry name" value="DNA-DEPENDENT METALLOPROTEASE WSS1"/>
    <property type="match status" value="1"/>
</dbReference>
<dbReference type="EMBL" id="ML995475">
    <property type="protein sequence ID" value="KAF2146689.1"/>
    <property type="molecule type" value="Genomic_DNA"/>
</dbReference>